<accession>F9WBI9</accession>
<dbReference type="VEuPathDB" id="TriTrypDB:TcIL3000_0_52260"/>
<name>F9WBI9_TRYCI</name>
<dbReference type="Proteomes" id="UP000000702">
    <property type="component" value="Unassembled WGS sequence"/>
</dbReference>
<proteinExistence type="predicted"/>
<protein>
    <submittedName>
        <fullName evidence="1">WGS project CAEQ00000000 data, annotated contig 2111</fullName>
    </submittedName>
</protein>
<reference evidence="2" key="1">
    <citation type="submission" date="2011-07" db="EMBL/GenBank/DDBJ databases">
        <title>Divergent evolution of antigenic variation in African trypanosomes.</title>
        <authorList>
            <person name="Jackson A.P."/>
            <person name="Berry A."/>
            <person name="Allison H.C."/>
            <person name="Burton P."/>
            <person name="Anderson J."/>
            <person name="Aslett M."/>
            <person name="Brown R."/>
            <person name="Corton N."/>
            <person name="Harris D."/>
            <person name="Hauser H."/>
            <person name="Gamble J."/>
            <person name="Gilderthorp R."/>
            <person name="McQuillan J."/>
            <person name="Quail M.A."/>
            <person name="Sanders M."/>
            <person name="Van Tonder A."/>
            <person name="Ginger M.L."/>
            <person name="Donelson J.E."/>
            <person name="Field M.C."/>
            <person name="Barry J.D."/>
            <person name="Berriman M."/>
            <person name="Hertz-Fowler C."/>
        </authorList>
    </citation>
    <scope>NUCLEOTIDE SEQUENCE [LARGE SCALE GENOMIC DNA]</scope>
    <source>
        <strain evidence="2">IL3000</strain>
    </source>
</reference>
<dbReference type="EMBL" id="CAEQ01001586">
    <property type="protein sequence ID" value="CCD14622.1"/>
    <property type="molecule type" value="Genomic_DNA"/>
</dbReference>
<sequence>MCSRLLLFMAEKMGYFPAADHYYMLLRSCLDSGLTFAEREFCAKNLKHLSHSINERQIINLVSSIGSSGMLHSSQCDENDHLISRSQIITHHEGKKRRFTSAGVWLTGDRPPLNPEELQRLCEVAPLIIVLSSHDMERLSRQFLGGRFASFELALLLHHYRLEVMESVEKGSDNFVNTELVEHCRKSKLVHILLLRYERPSRRVLRSGNKCSVRSFLEMIRWEVFKGLASVRTVALVWEVSLPSVSALAASRWSRVCEYELLTEVRRRAGRPPKSLSTRPSAARVEIAKYWSTYGRIVWPELFFSGPELCQIAVYVPLLESLLTREDHLLDLVSGIHASHFAAHSIPNEERLFRAPRSMEAIRAVINLVFSGLKRLHAELEVDSRGERRYYRYEPNKELWERIERDMQRRQGVPENSLIHTETEYRIPRWSLALHILHHYKRSTRATLDARTLAVLFSACAADVAEMKHIDSIGQQQEKQSTTWWMLAICCAQCVEPNLTHAVWRSAIQLTSLTQVSKLQTTPPTETYKVEDIGDISLRATMRVVLCQAASVGRGGRIPFPTSLLLVEQLKELLADSLCFSPPSSSGIYQGGSDAGEHDALVVWHLLQSHHCFDKMEPLHVKLLQRVVLEDYDMSGDVECDGRGGGVLQLAFED</sequence>
<evidence type="ECO:0000313" key="1">
    <source>
        <dbReference type="EMBL" id="CCD14622.1"/>
    </source>
</evidence>
<organism evidence="1 2">
    <name type="scientific">Trypanosoma congolense (strain IL3000)</name>
    <dbReference type="NCBI Taxonomy" id="1068625"/>
    <lineage>
        <taxon>Eukaryota</taxon>
        <taxon>Discoba</taxon>
        <taxon>Euglenozoa</taxon>
        <taxon>Kinetoplastea</taxon>
        <taxon>Metakinetoplastina</taxon>
        <taxon>Trypanosomatida</taxon>
        <taxon>Trypanosomatidae</taxon>
        <taxon>Trypanosoma</taxon>
        <taxon>Nannomonas</taxon>
    </lineage>
</organism>
<comment type="caution">
    <text evidence="1">The sequence shown here is derived from an EMBL/GenBank/DDBJ whole genome shotgun (WGS) entry which is preliminary data.</text>
</comment>
<keyword evidence="2" id="KW-1185">Reference proteome</keyword>
<evidence type="ECO:0000313" key="2">
    <source>
        <dbReference type="Proteomes" id="UP000000702"/>
    </source>
</evidence>
<dbReference type="AlphaFoldDB" id="F9WBI9"/>
<reference evidence="1 2" key="2">
    <citation type="journal article" date="2012" name="Proc. Natl. Acad. Sci. U.S.A.">
        <title>Antigenic diversity is generated by distinct evolutionary mechanisms in African trypanosome species.</title>
        <authorList>
            <person name="Jackson A.P."/>
            <person name="Berry A."/>
            <person name="Aslett M."/>
            <person name="Allison H.C."/>
            <person name="Burton P."/>
            <person name="Vavrova-Anderson J."/>
            <person name="Brown R."/>
            <person name="Browne H."/>
            <person name="Corton N."/>
            <person name="Hauser H."/>
            <person name="Gamble J."/>
            <person name="Gilderthorp R."/>
            <person name="Marcello L."/>
            <person name="McQuillan J."/>
            <person name="Otto T.D."/>
            <person name="Quail M.A."/>
            <person name="Sanders M.J."/>
            <person name="van Tonder A."/>
            <person name="Ginger M.L."/>
            <person name="Field M.C."/>
            <person name="Barry J.D."/>
            <person name="Hertz-Fowler C."/>
            <person name="Berriman M."/>
        </authorList>
    </citation>
    <scope>NUCLEOTIDE SEQUENCE [LARGE SCALE GENOMIC DNA]</scope>
    <source>
        <strain evidence="1 2">IL3000</strain>
    </source>
</reference>
<gene>
    <name evidence="1" type="ORF">TCIL3000_0_52260</name>
</gene>